<evidence type="ECO:0000259" key="1">
    <source>
        <dbReference type="Pfam" id="PF13480"/>
    </source>
</evidence>
<accession>A0ABU2NHS4</accession>
<dbReference type="Gene3D" id="3.40.630.30">
    <property type="match status" value="1"/>
</dbReference>
<proteinExistence type="predicted"/>
<keyword evidence="3" id="KW-1185">Reference proteome</keyword>
<comment type="caution">
    <text evidence="2">The sequence shown here is derived from an EMBL/GenBank/DDBJ whole genome shotgun (WGS) entry which is preliminary data.</text>
</comment>
<evidence type="ECO:0000313" key="3">
    <source>
        <dbReference type="Proteomes" id="UP001183202"/>
    </source>
</evidence>
<gene>
    <name evidence="2" type="ORF">RM445_28855</name>
</gene>
<dbReference type="Proteomes" id="UP001183202">
    <property type="component" value="Unassembled WGS sequence"/>
</dbReference>
<reference evidence="3" key="1">
    <citation type="submission" date="2023-07" db="EMBL/GenBank/DDBJ databases">
        <title>30 novel species of actinomycetes from the DSMZ collection.</title>
        <authorList>
            <person name="Nouioui I."/>
        </authorList>
    </citation>
    <scope>NUCLEOTIDE SEQUENCE [LARGE SCALE GENOMIC DNA]</scope>
    <source>
        <strain evidence="3">DSM 45834</strain>
    </source>
</reference>
<feature type="domain" description="BioF2-like acetyltransferase" evidence="1">
    <location>
        <begin position="160"/>
        <end position="304"/>
    </location>
</feature>
<sequence>MRPVWTALERRSAGPRVATSWTWTGCWLKHYGDVVPHRFAVVRDGADVVGAALVTASRKGPRAFPVRVLHLGTAGGPADDDVHVERNDLLSVEGRRPHVARAVLAELRRAGGWDEISFDGFLPEVLHEAAPELPVESRTERSWAIRLDPRRPVEDGLGPSVRRKVRIARNLLGPVGCSVAETADDGLAMLDELVELHQLRWTGTGSPGAFASSRRRAFLRDLVATGVPLGEVRLFRLRGADGTIGVVVGWVEGRRFCYYQSGFAIFPDNRMRAGLLCHAVFAETCREQGFSDYDLLAGDYAYKRQLAGGEGEDLVWARLARGGARSAVVRVARAARAEVARRRAP</sequence>
<keyword evidence="2" id="KW-0808">Transferase</keyword>
<dbReference type="EC" id="2.3.1.-" evidence="2"/>
<dbReference type="SUPFAM" id="SSF55729">
    <property type="entry name" value="Acyl-CoA N-acyltransferases (Nat)"/>
    <property type="match status" value="1"/>
</dbReference>
<evidence type="ECO:0000313" key="2">
    <source>
        <dbReference type="EMBL" id="MDT0353511.1"/>
    </source>
</evidence>
<dbReference type="EMBL" id="JAVREJ010000034">
    <property type="protein sequence ID" value="MDT0353511.1"/>
    <property type="molecule type" value="Genomic_DNA"/>
</dbReference>
<dbReference type="InterPro" id="IPR038740">
    <property type="entry name" value="BioF2-like_GNAT_dom"/>
</dbReference>
<organism evidence="2 3">
    <name type="scientific">Pseudonocardia charpentierae</name>
    <dbReference type="NCBI Taxonomy" id="3075545"/>
    <lineage>
        <taxon>Bacteria</taxon>
        <taxon>Bacillati</taxon>
        <taxon>Actinomycetota</taxon>
        <taxon>Actinomycetes</taxon>
        <taxon>Pseudonocardiales</taxon>
        <taxon>Pseudonocardiaceae</taxon>
        <taxon>Pseudonocardia</taxon>
    </lineage>
</organism>
<dbReference type="Pfam" id="PF13480">
    <property type="entry name" value="Acetyltransf_6"/>
    <property type="match status" value="1"/>
</dbReference>
<dbReference type="InterPro" id="IPR016181">
    <property type="entry name" value="Acyl_CoA_acyltransferase"/>
</dbReference>
<name>A0ABU2NHS4_9PSEU</name>
<protein>
    <submittedName>
        <fullName evidence="2">GNAT family N-acetyltransferase</fullName>
        <ecNumber evidence="2">2.3.1.-</ecNumber>
    </submittedName>
</protein>
<dbReference type="RefSeq" id="WP_311560024.1">
    <property type="nucleotide sequence ID" value="NZ_JAVREJ010000034.1"/>
</dbReference>
<keyword evidence="2" id="KW-0012">Acyltransferase</keyword>
<dbReference type="GO" id="GO:0016746">
    <property type="term" value="F:acyltransferase activity"/>
    <property type="evidence" value="ECO:0007669"/>
    <property type="project" value="UniProtKB-KW"/>
</dbReference>